<reference evidence="2 3" key="1">
    <citation type="journal article" date="2012" name="Genome Biol.">
        <title>Genome and low-iron response of an oceanic diatom adapted to chronic iron limitation.</title>
        <authorList>
            <person name="Lommer M."/>
            <person name="Specht M."/>
            <person name="Roy A.S."/>
            <person name="Kraemer L."/>
            <person name="Andreson R."/>
            <person name="Gutowska M.A."/>
            <person name="Wolf J."/>
            <person name="Bergner S.V."/>
            <person name="Schilhabel M.B."/>
            <person name="Klostermeier U.C."/>
            <person name="Beiko R.G."/>
            <person name="Rosenstiel P."/>
            <person name="Hippler M."/>
            <person name="Laroche J."/>
        </authorList>
    </citation>
    <scope>NUCLEOTIDE SEQUENCE [LARGE SCALE GENOMIC DNA]</scope>
    <source>
        <strain evidence="2 3">CCMP1005</strain>
    </source>
</reference>
<dbReference type="EMBL" id="AGNL01043532">
    <property type="protein sequence ID" value="EJK50515.1"/>
    <property type="molecule type" value="Genomic_DNA"/>
</dbReference>
<feature type="non-terminal residue" evidence="2">
    <location>
        <position position="120"/>
    </location>
</feature>
<sequence>MRRRRSDRQIRKGDALDRGAGALTPRPDAVSGRGRTIPRARMCTTAGQGGVAPGHQVAVEDVVDSSPVAGSSGSPRDSPPRTILPPPLPGADAERRPPLDPPRNRPSVPAAAVRARRRCS</sequence>
<evidence type="ECO:0000313" key="2">
    <source>
        <dbReference type="EMBL" id="EJK50515.1"/>
    </source>
</evidence>
<evidence type="ECO:0000313" key="3">
    <source>
        <dbReference type="Proteomes" id="UP000266841"/>
    </source>
</evidence>
<keyword evidence="3" id="KW-1185">Reference proteome</keyword>
<feature type="region of interest" description="Disordered" evidence="1">
    <location>
        <begin position="59"/>
        <end position="120"/>
    </location>
</feature>
<name>K0RBC0_THAOC</name>
<feature type="compositionally biased region" description="Basic and acidic residues" evidence="1">
    <location>
        <begin position="7"/>
        <end position="17"/>
    </location>
</feature>
<organism evidence="2 3">
    <name type="scientific">Thalassiosira oceanica</name>
    <name type="common">Marine diatom</name>
    <dbReference type="NCBI Taxonomy" id="159749"/>
    <lineage>
        <taxon>Eukaryota</taxon>
        <taxon>Sar</taxon>
        <taxon>Stramenopiles</taxon>
        <taxon>Ochrophyta</taxon>
        <taxon>Bacillariophyta</taxon>
        <taxon>Coscinodiscophyceae</taxon>
        <taxon>Thalassiosirophycidae</taxon>
        <taxon>Thalassiosirales</taxon>
        <taxon>Thalassiosiraceae</taxon>
        <taxon>Thalassiosira</taxon>
    </lineage>
</organism>
<gene>
    <name evidence="2" type="ORF">THAOC_30484</name>
</gene>
<comment type="caution">
    <text evidence="2">The sequence shown here is derived from an EMBL/GenBank/DDBJ whole genome shotgun (WGS) entry which is preliminary data.</text>
</comment>
<dbReference type="Proteomes" id="UP000266841">
    <property type="component" value="Unassembled WGS sequence"/>
</dbReference>
<dbReference type="AlphaFoldDB" id="K0RBC0"/>
<evidence type="ECO:0000256" key="1">
    <source>
        <dbReference type="SAM" id="MobiDB-lite"/>
    </source>
</evidence>
<accession>K0RBC0</accession>
<protein>
    <submittedName>
        <fullName evidence="2">Uncharacterized protein</fullName>
    </submittedName>
</protein>
<feature type="region of interest" description="Disordered" evidence="1">
    <location>
        <begin position="1"/>
        <end position="36"/>
    </location>
</feature>
<proteinExistence type="predicted"/>